<gene>
    <name evidence="2" type="ORF">GXP67_18365</name>
</gene>
<sequence length="121" mass="14625">MGIRLNKRTFVRWKIYIDRARMYIGYIQFFMIGIVFFESFKDKTLGKLVYDYIYISIPILFILFIFCSLVLGYFDSRLGFKEEEQRNISKSNPVLMEILQSVKRLEKEVKELKEQNKEKIN</sequence>
<evidence type="ECO:0000313" key="2">
    <source>
        <dbReference type="EMBL" id="QHT68466.1"/>
    </source>
</evidence>
<dbReference type="Proteomes" id="UP000480178">
    <property type="component" value="Chromosome"/>
</dbReference>
<feature type="transmembrane region" description="Helical" evidence="1">
    <location>
        <begin position="20"/>
        <end position="40"/>
    </location>
</feature>
<dbReference type="KEGG" id="rhoz:GXP67_18365"/>
<accession>A0A6C0GKA4</accession>
<protein>
    <submittedName>
        <fullName evidence="2">Uncharacterized protein</fullName>
    </submittedName>
</protein>
<keyword evidence="1" id="KW-1133">Transmembrane helix</keyword>
<evidence type="ECO:0000256" key="1">
    <source>
        <dbReference type="SAM" id="Phobius"/>
    </source>
</evidence>
<keyword evidence="1" id="KW-0812">Transmembrane</keyword>
<reference evidence="2 3" key="1">
    <citation type="submission" date="2020-01" db="EMBL/GenBank/DDBJ databases">
        <authorList>
            <person name="Kim M.K."/>
        </authorList>
    </citation>
    <scope>NUCLEOTIDE SEQUENCE [LARGE SCALE GENOMIC DNA]</scope>
    <source>
        <strain evidence="2 3">172606-1</strain>
    </source>
</reference>
<dbReference type="EMBL" id="CP048222">
    <property type="protein sequence ID" value="QHT68466.1"/>
    <property type="molecule type" value="Genomic_DNA"/>
</dbReference>
<feature type="transmembrane region" description="Helical" evidence="1">
    <location>
        <begin position="52"/>
        <end position="74"/>
    </location>
</feature>
<dbReference type="RefSeq" id="WP_162444477.1">
    <property type="nucleotide sequence ID" value="NZ_CP048222.1"/>
</dbReference>
<proteinExistence type="predicted"/>
<organism evidence="2 3">
    <name type="scientific">Rhodocytophaga rosea</name>
    <dbReference type="NCBI Taxonomy" id="2704465"/>
    <lineage>
        <taxon>Bacteria</taxon>
        <taxon>Pseudomonadati</taxon>
        <taxon>Bacteroidota</taxon>
        <taxon>Cytophagia</taxon>
        <taxon>Cytophagales</taxon>
        <taxon>Rhodocytophagaceae</taxon>
        <taxon>Rhodocytophaga</taxon>
    </lineage>
</organism>
<evidence type="ECO:0000313" key="3">
    <source>
        <dbReference type="Proteomes" id="UP000480178"/>
    </source>
</evidence>
<keyword evidence="1" id="KW-0472">Membrane</keyword>
<keyword evidence="3" id="KW-1185">Reference proteome</keyword>
<name>A0A6C0GKA4_9BACT</name>
<dbReference type="AlphaFoldDB" id="A0A6C0GKA4"/>